<dbReference type="Proteomes" id="UP000471216">
    <property type="component" value="Unassembled WGS sequence"/>
</dbReference>
<accession>A0A174X1V7</accession>
<dbReference type="EMBL" id="CZBM01000017">
    <property type="protein sequence ID" value="CUQ50370.1"/>
    <property type="molecule type" value="Genomic_DNA"/>
</dbReference>
<dbReference type="RefSeq" id="WP_057329239.1">
    <property type="nucleotide sequence ID" value="NZ_CZBM01000017.1"/>
</dbReference>
<dbReference type="Gene3D" id="2.120.10.30">
    <property type="entry name" value="TolB, C-terminal domain"/>
    <property type="match status" value="2"/>
</dbReference>
<dbReference type="Proteomes" id="UP000095332">
    <property type="component" value="Unassembled WGS sequence"/>
</dbReference>
<sequence length="488" mass="56186">MRKLILLYSICIALFTACGDSVVSPEQIEKYPSIYPDYIGVTVPATIAPMNFSYTDTSYERIDVIVKGHQGKEVHINAKHVNFPEKEWKQLLTSNQGDSLLFTVSIKQKGKWSTYKPFPMYISPHPIDYGLVYRKIAPGYEVYSRMGIYERDLSSHKERPLVENTLVKGMCVNCHAFNRTDPSHFSLHIRGTHGATFMRTGNKDEYLNTKTDQTIAACVYPYWHPGGEYIAYSTNNTRQSFHTVKDERVEVLDLESDVVVYLPADHRLLLCDSLQKKDRFETFPAFSPDGRTLYFCSAEAKKIPEEYKEIRYNLCSIDFDPSTGTFGSRIDTLVNAEALGKSVSFPRPSYDGKYIMFTLSDYGNFSIWHKEADLWLLDLTSGDLRKLSEVNSDDTESFHNWSSNSRWFVFSSRRGDGLYTRLYLASMDENGKISKPFLLPQEDPETYYDRSVYSYNVPDFTSEPIKIDTRVFEKKITSKERIQVQAKK</sequence>
<reference evidence="2 5" key="1">
    <citation type="submission" date="2015-09" db="EMBL/GenBank/DDBJ databases">
        <authorList>
            <consortium name="Pathogen Informatics"/>
        </authorList>
    </citation>
    <scope>NUCLEOTIDE SEQUENCE [LARGE SCALE GENOMIC DNA]</scope>
    <source>
        <strain evidence="2 5">2789STDY5834948</strain>
    </source>
</reference>
<protein>
    <submittedName>
        <fullName evidence="2">Translocation protein TolB</fullName>
    </submittedName>
</protein>
<proteinExistence type="predicted"/>
<dbReference type="InterPro" id="IPR011042">
    <property type="entry name" value="6-blade_b-propeller_TolB-like"/>
</dbReference>
<dbReference type="Pfam" id="PF07676">
    <property type="entry name" value="PD40"/>
    <property type="match status" value="2"/>
</dbReference>
<evidence type="ECO:0000313" key="2">
    <source>
        <dbReference type="EMBL" id="CUQ50370.1"/>
    </source>
</evidence>
<organism evidence="2 5">
    <name type="scientific">Parabacteroides distasonis</name>
    <dbReference type="NCBI Taxonomy" id="823"/>
    <lineage>
        <taxon>Bacteria</taxon>
        <taxon>Pseudomonadati</taxon>
        <taxon>Bacteroidota</taxon>
        <taxon>Bacteroidia</taxon>
        <taxon>Bacteroidales</taxon>
        <taxon>Tannerellaceae</taxon>
        <taxon>Parabacteroides</taxon>
    </lineage>
</organism>
<name>A0A174X1V7_PARDI</name>
<dbReference type="InterPro" id="IPR011659">
    <property type="entry name" value="WD40"/>
</dbReference>
<dbReference type="SUPFAM" id="SSF82171">
    <property type="entry name" value="DPP6 N-terminal domain-like"/>
    <property type="match status" value="1"/>
</dbReference>
<gene>
    <name evidence="2" type="ORF">ERS852560_03518</name>
    <name evidence="4" type="ORF">GKD54_15745</name>
    <name evidence="3" type="ORF">GKD58_14850</name>
</gene>
<evidence type="ECO:0000256" key="1">
    <source>
        <dbReference type="SAM" id="SignalP"/>
    </source>
</evidence>
<dbReference type="Proteomes" id="UP000450599">
    <property type="component" value="Unassembled WGS sequence"/>
</dbReference>
<dbReference type="AlphaFoldDB" id="A0A174X1V7"/>
<dbReference type="EMBL" id="WKMX01000015">
    <property type="protein sequence ID" value="MRZ07634.1"/>
    <property type="molecule type" value="Genomic_DNA"/>
</dbReference>
<feature type="chain" id="PRO_5036009337" evidence="1">
    <location>
        <begin position="20"/>
        <end position="488"/>
    </location>
</feature>
<evidence type="ECO:0000313" key="3">
    <source>
        <dbReference type="EMBL" id="MRY85521.1"/>
    </source>
</evidence>
<feature type="signal peptide" evidence="1">
    <location>
        <begin position="1"/>
        <end position="19"/>
    </location>
</feature>
<evidence type="ECO:0000313" key="4">
    <source>
        <dbReference type="EMBL" id="MRZ07634.1"/>
    </source>
</evidence>
<reference evidence="6 7" key="2">
    <citation type="journal article" date="2019" name="Nat. Med.">
        <title>A library of human gut bacterial isolates paired with longitudinal multiomics data enables mechanistic microbiome research.</title>
        <authorList>
            <person name="Poyet M."/>
            <person name="Groussin M."/>
            <person name="Gibbons S.M."/>
            <person name="Avila-Pacheco J."/>
            <person name="Jiang X."/>
            <person name="Kearney S.M."/>
            <person name="Perrotta A.R."/>
            <person name="Berdy B."/>
            <person name="Zhao S."/>
            <person name="Lieberman T.D."/>
            <person name="Swanson P.K."/>
            <person name="Smith M."/>
            <person name="Roesemann S."/>
            <person name="Alexander J.E."/>
            <person name="Rich S.A."/>
            <person name="Livny J."/>
            <person name="Vlamakis H."/>
            <person name="Clish C."/>
            <person name="Bullock K."/>
            <person name="Deik A."/>
            <person name="Scott J."/>
            <person name="Pierce K.A."/>
            <person name="Xavier R.J."/>
            <person name="Alm E.J."/>
        </authorList>
    </citation>
    <scope>NUCLEOTIDE SEQUENCE [LARGE SCALE GENOMIC DNA]</scope>
    <source>
        <strain evidence="4 7">BIOML-A10</strain>
        <strain evidence="3 6">BIOML-A11</strain>
    </source>
</reference>
<dbReference type="EMBL" id="WKMW01000015">
    <property type="protein sequence ID" value="MRY85521.1"/>
    <property type="molecule type" value="Genomic_DNA"/>
</dbReference>
<keyword evidence="1" id="KW-0732">Signal</keyword>
<evidence type="ECO:0000313" key="5">
    <source>
        <dbReference type="Proteomes" id="UP000095332"/>
    </source>
</evidence>
<dbReference type="PROSITE" id="PS51257">
    <property type="entry name" value="PROKAR_LIPOPROTEIN"/>
    <property type="match status" value="1"/>
</dbReference>
<evidence type="ECO:0000313" key="7">
    <source>
        <dbReference type="Proteomes" id="UP000471216"/>
    </source>
</evidence>
<evidence type="ECO:0000313" key="6">
    <source>
        <dbReference type="Proteomes" id="UP000450599"/>
    </source>
</evidence>